<organism evidence="2">
    <name type="scientific">marine sediment metagenome</name>
    <dbReference type="NCBI Taxonomy" id="412755"/>
    <lineage>
        <taxon>unclassified sequences</taxon>
        <taxon>metagenomes</taxon>
        <taxon>ecological metagenomes</taxon>
    </lineage>
</organism>
<dbReference type="AlphaFoldDB" id="A0A0F9GM28"/>
<name>A0A0F9GM28_9ZZZZ</name>
<gene>
    <name evidence="2" type="ORF">LCGC14_1810630</name>
</gene>
<evidence type="ECO:0000259" key="1">
    <source>
        <dbReference type="Pfam" id="PF05598"/>
    </source>
</evidence>
<dbReference type="InterPro" id="IPR008490">
    <property type="entry name" value="Transposase_InsH_N"/>
</dbReference>
<dbReference type="Pfam" id="PF05598">
    <property type="entry name" value="DUF772"/>
    <property type="match status" value="1"/>
</dbReference>
<proteinExistence type="predicted"/>
<sequence>MIYQEYLPFEFLLQQMDKKEINLPFPLEYTIENIEKIKKKIPKSYDTIARILALSRPVVELVLFKMDHHEPQRAVNSRGRPGICTKTLILIHLLSQTMISDSYRQTERILNAHPTWLKALKLKKAPSHTTMSKFRKTMGIEFFDTYFHQLTELLFAFGLIKEGDDVIIDSAPIEASQNFARSNSGIKINEAKLQEFFSTVDFTPAVNLIAPACNHGRKRKYSNEVILKFIAFEKLCGFLSRNQALTYLKKHPGAAKIVGFSSGDIPSTSSINNYLQRMPPIPWLMRVMVDSITEFFESQADYDDHDPLSFFFRSF</sequence>
<accession>A0A0F9GM28</accession>
<protein>
    <recommendedName>
        <fullName evidence="1">Transposase InsH N-terminal domain-containing protein</fullName>
    </recommendedName>
</protein>
<dbReference type="EMBL" id="LAZR01017580">
    <property type="protein sequence ID" value="KKL99818.1"/>
    <property type="molecule type" value="Genomic_DNA"/>
</dbReference>
<evidence type="ECO:0000313" key="2">
    <source>
        <dbReference type="EMBL" id="KKL99818.1"/>
    </source>
</evidence>
<feature type="domain" description="Transposase InsH N-terminal" evidence="1">
    <location>
        <begin position="71"/>
        <end position="136"/>
    </location>
</feature>
<reference evidence="2" key="1">
    <citation type="journal article" date="2015" name="Nature">
        <title>Complex archaea that bridge the gap between prokaryotes and eukaryotes.</title>
        <authorList>
            <person name="Spang A."/>
            <person name="Saw J.H."/>
            <person name="Jorgensen S.L."/>
            <person name="Zaremba-Niedzwiedzka K."/>
            <person name="Martijn J."/>
            <person name="Lind A.E."/>
            <person name="van Eijk R."/>
            <person name="Schleper C."/>
            <person name="Guy L."/>
            <person name="Ettema T.J."/>
        </authorList>
    </citation>
    <scope>NUCLEOTIDE SEQUENCE</scope>
</reference>
<comment type="caution">
    <text evidence="2">The sequence shown here is derived from an EMBL/GenBank/DDBJ whole genome shotgun (WGS) entry which is preliminary data.</text>
</comment>